<name>A0A3P3U8I5_9BACL</name>
<dbReference type="GO" id="GO:0016747">
    <property type="term" value="F:acyltransferase activity, transferring groups other than amino-acyl groups"/>
    <property type="evidence" value="ECO:0007669"/>
    <property type="project" value="InterPro"/>
</dbReference>
<organism evidence="2 3">
    <name type="scientific">Paenibacillus oralis</name>
    <dbReference type="NCBI Taxonomy" id="2490856"/>
    <lineage>
        <taxon>Bacteria</taxon>
        <taxon>Bacillati</taxon>
        <taxon>Bacillota</taxon>
        <taxon>Bacilli</taxon>
        <taxon>Bacillales</taxon>
        <taxon>Paenibacillaceae</taxon>
        <taxon>Paenibacillus</taxon>
    </lineage>
</organism>
<sequence>MEHQKTYIRHTLPYHEREIIVEGPVTPSHLQTLQMHPDLDAFRKPGDQHAALVEIASLPEGRIILARSEATIIGYVTFHYPDELERWSQGRMPDLIELGAVEVADEYRSAGLGSKMIRTAFEDGQMERYIVFTTEYYWHWDLKNSGLSVWDYRNMMERLMKTVNMVWYATDDPEICSHPANCLMVRIGKEVPLSSEEQFDRIRFQQRFMY</sequence>
<dbReference type="Proteomes" id="UP000267017">
    <property type="component" value="Unassembled WGS sequence"/>
</dbReference>
<gene>
    <name evidence="2" type="ORF">EHV15_29380</name>
</gene>
<dbReference type="PIRSF" id="PIRSF021278">
    <property type="entry name" value="AcuA"/>
    <property type="match status" value="1"/>
</dbReference>
<dbReference type="EMBL" id="RRCN01000001">
    <property type="protein sequence ID" value="RRJ66580.1"/>
    <property type="molecule type" value="Genomic_DNA"/>
</dbReference>
<keyword evidence="3" id="KW-1185">Reference proteome</keyword>
<dbReference type="SUPFAM" id="SSF55729">
    <property type="entry name" value="Acyl-CoA N-acyltransferases (Nat)"/>
    <property type="match status" value="1"/>
</dbReference>
<reference evidence="2 3" key="1">
    <citation type="submission" date="2018-11" db="EMBL/GenBank/DDBJ databases">
        <title>Genome sequencing of Paenibacillus sp. KCOM 3021 (= ChDC PVNT-B20).</title>
        <authorList>
            <person name="Kook J.-K."/>
            <person name="Park S.-N."/>
            <person name="Lim Y.K."/>
        </authorList>
    </citation>
    <scope>NUCLEOTIDE SEQUENCE [LARGE SCALE GENOMIC DNA]</scope>
    <source>
        <strain evidence="2 3">KCOM 3021</strain>
    </source>
</reference>
<evidence type="ECO:0000313" key="3">
    <source>
        <dbReference type="Proteomes" id="UP000267017"/>
    </source>
</evidence>
<evidence type="ECO:0000259" key="1">
    <source>
        <dbReference type="PROSITE" id="PS51186"/>
    </source>
</evidence>
<feature type="domain" description="N-acetyltransferase" evidence="1">
    <location>
        <begin position="20"/>
        <end position="170"/>
    </location>
</feature>
<dbReference type="AlphaFoldDB" id="A0A3P3U8I5"/>
<keyword evidence="2" id="KW-0808">Transferase</keyword>
<dbReference type="PROSITE" id="PS51186">
    <property type="entry name" value="GNAT"/>
    <property type="match status" value="1"/>
</dbReference>
<dbReference type="GO" id="GO:0045150">
    <property type="term" value="P:acetoin catabolic process"/>
    <property type="evidence" value="ECO:0007669"/>
    <property type="project" value="InterPro"/>
</dbReference>
<proteinExistence type="predicted"/>
<dbReference type="GO" id="GO:0019152">
    <property type="term" value="F:acetoin dehydrogenase (NAD+) activity"/>
    <property type="evidence" value="ECO:0007669"/>
    <property type="project" value="InterPro"/>
</dbReference>
<evidence type="ECO:0000313" key="2">
    <source>
        <dbReference type="EMBL" id="RRJ66580.1"/>
    </source>
</evidence>
<dbReference type="CDD" id="cd04301">
    <property type="entry name" value="NAT_SF"/>
    <property type="match status" value="1"/>
</dbReference>
<dbReference type="OrthoDB" id="5416633at2"/>
<dbReference type="Pfam" id="PF00583">
    <property type="entry name" value="Acetyltransf_1"/>
    <property type="match status" value="1"/>
</dbReference>
<dbReference type="RefSeq" id="WP_128634357.1">
    <property type="nucleotide sequence ID" value="NZ_RRCN01000001.1"/>
</dbReference>
<dbReference type="InterPro" id="IPR000182">
    <property type="entry name" value="GNAT_dom"/>
</dbReference>
<accession>A0A3P3U8I5</accession>
<dbReference type="InterPro" id="IPR024699">
    <property type="entry name" value="AcuA"/>
</dbReference>
<dbReference type="InterPro" id="IPR016181">
    <property type="entry name" value="Acyl_CoA_acyltransferase"/>
</dbReference>
<dbReference type="Gene3D" id="3.40.630.30">
    <property type="match status" value="1"/>
</dbReference>
<protein>
    <submittedName>
        <fullName evidence="2">GNAT family N-acetyltransferase</fullName>
    </submittedName>
</protein>
<comment type="caution">
    <text evidence="2">The sequence shown here is derived from an EMBL/GenBank/DDBJ whole genome shotgun (WGS) entry which is preliminary data.</text>
</comment>